<dbReference type="PANTHER" id="PTHR36506:SF1">
    <property type="entry name" value="PREFLAGELLIN PEPTIDASE"/>
    <property type="match status" value="1"/>
</dbReference>
<dbReference type="KEGG" id="asul:DFR86_05090"/>
<dbReference type="GeneID" id="36837321"/>
<keyword evidence="2" id="KW-1003">Cell membrane</keyword>
<comment type="subcellular location">
    <subcellularLocation>
        <location evidence="1">Cell membrane</location>
        <topology evidence="1">Multi-pass membrane protein</topology>
    </subcellularLocation>
</comment>
<keyword evidence="4 6" id="KW-1133">Transmembrane helix</keyword>
<evidence type="ECO:0000259" key="7">
    <source>
        <dbReference type="Pfam" id="PF01478"/>
    </source>
</evidence>
<accession>A0A2U9ILX1</accession>
<dbReference type="Proteomes" id="UP000248410">
    <property type="component" value="Chromosome"/>
</dbReference>
<evidence type="ECO:0000256" key="1">
    <source>
        <dbReference type="ARBA" id="ARBA00004651"/>
    </source>
</evidence>
<reference evidence="9 10" key="1">
    <citation type="submission" date="2018-05" db="EMBL/GenBank/DDBJ databases">
        <title>Complete Genome Sequences of Extremely Thermoacidophilic, Metal-Mobilizing Type-Strain Members of the Archaeal Family Sulfolobaceae: Acidianus brierleyi DSM-1651T, Acidianus sulfidivorans DSM-18786T, Metallosphaera hakonensis DSM-7519T, and Metallosphaera prunae DSM-10039T.</title>
        <authorList>
            <person name="Counts J.A."/>
            <person name="Kelly R.M."/>
        </authorList>
    </citation>
    <scope>NUCLEOTIDE SEQUENCE [LARGE SCALE GENOMIC DNA]</scope>
    <source>
        <strain evidence="9 10">JP7</strain>
    </source>
</reference>
<dbReference type="Gene3D" id="1.20.120.1220">
    <property type="match status" value="1"/>
</dbReference>
<keyword evidence="5 6" id="KW-0472">Membrane</keyword>
<evidence type="ECO:0000313" key="9">
    <source>
        <dbReference type="EMBL" id="AWR96995.1"/>
    </source>
</evidence>
<dbReference type="Gene3D" id="6.10.250.3240">
    <property type="match status" value="1"/>
</dbReference>
<keyword evidence="10" id="KW-1185">Reference proteome</keyword>
<proteinExistence type="predicted"/>
<dbReference type="InterPro" id="IPR009655">
    <property type="entry name" value="Preflagellin_peptidase_C"/>
</dbReference>
<dbReference type="InterPro" id="IPR000045">
    <property type="entry name" value="Prepilin_IV_endopep_pep"/>
</dbReference>
<dbReference type="Pfam" id="PF06847">
    <property type="entry name" value="Arc_PepC_II"/>
    <property type="match status" value="1"/>
</dbReference>
<dbReference type="PANTHER" id="PTHR36506">
    <property type="entry name" value="PREFLAGELLIN PEPTIDASE"/>
    <property type="match status" value="1"/>
</dbReference>
<dbReference type="InterPro" id="IPR052218">
    <property type="entry name" value="Preflagellin_Peptidase"/>
</dbReference>
<feature type="transmembrane region" description="Helical" evidence="6">
    <location>
        <begin position="31"/>
        <end position="48"/>
    </location>
</feature>
<evidence type="ECO:0000256" key="5">
    <source>
        <dbReference type="ARBA" id="ARBA00023136"/>
    </source>
</evidence>
<sequence length="239" mass="27655">MIFIYLLQVIFTIIMLLHTSILDLKSREIDLKIWAIYSPIVIFVIFYIKSVNIFLYSYSLGISSILLYIFYRFSLMGGADIFAILISGLANAEVYPLLPVFPTSYLSKLGIEPLTIMLYSSILIFLMSLVNLIRNFNYTHGLSLSQRILIGLSAKRIKVKDFLNSEFLFPLTQIKENGEKELRTTFSIEEDDKEWREKFRELLNSGKIKEDEYIWVAYGIPVIPYILLGYILSLILGFP</sequence>
<evidence type="ECO:0000313" key="10">
    <source>
        <dbReference type="Proteomes" id="UP000248410"/>
    </source>
</evidence>
<dbReference type="RefSeq" id="WP_110379885.1">
    <property type="nucleotide sequence ID" value="NZ_CP029288.2"/>
</dbReference>
<gene>
    <name evidence="9" type="ORF">DFR86_05090</name>
</gene>
<feature type="transmembrane region" description="Helical" evidence="6">
    <location>
        <begin position="116"/>
        <end position="133"/>
    </location>
</feature>
<keyword evidence="3 6" id="KW-0812">Transmembrane</keyword>
<organism evidence="9 10">
    <name type="scientific">Acidianus sulfidivorans JP7</name>
    <dbReference type="NCBI Taxonomy" id="619593"/>
    <lineage>
        <taxon>Archaea</taxon>
        <taxon>Thermoproteota</taxon>
        <taxon>Thermoprotei</taxon>
        <taxon>Sulfolobales</taxon>
        <taxon>Sulfolobaceae</taxon>
        <taxon>Acidianus</taxon>
    </lineage>
</organism>
<name>A0A2U9ILX1_9CREN</name>
<feature type="transmembrane region" description="Helical" evidence="6">
    <location>
        <begin position="6"/>
        <end position="24"/>
    </location>
</feature>
<dbReference type="AlphaFoldDB" id="A0A2U9ILX1"/>
<evidence type="ECO:0000256" key="6">
    <source>
        <dbReference type="SAM" id="Phobius"/>
    </source>
</evidence>
<dbReference type="Pfam" id="PF01478">
    <property type="entry name" value="Peptidase_A24"/>
    <property type="match status" value="1"/>
</dbReference>
<dbReference type="GO" id="GO:0005886">
    <property type="term" value="C:plasma membrane"/>
    <property type="evidence" value="ECO:0007669"/>
    <property type="project" value="UniProtKB-SubCell"/>
</dbReference>
<feature type="domain" description="Preflagellin peptidase C-terminal" evidence="8">
    <location>
        <begin position="147"/>
        <end position="237"/>
    </location>
</feature>
<dbReference type="GO" id="GO:0004190">
    <property type="term" value="F:aspartic-type endopeptidase activity"/>
    <property type="evidence" value="ECO:0007669"/>
    <property type="project" value="InterPro"/>
</dbReference>
<feature type="transmembrane region" description="Helical" evidence="6">
    <location>
        <begin position="213"/>
        <end position="238"/>
    </location>
</feature>
<evidence type="ECO:0000256" key="2">
    <source>
        <dbReference type="ARBA" id="ARBA00022475"/>
    </source>
</evidence>
<feature type="transmembrane region" description="Helical" evidence="6">
    <location>
        <begin position="78"/>
        <end position="96"/>
    </location>
</feature>
<evidence type="ECO:0000256" key="3">
    <source>
        <dbReference type="ARBA" id="ARBA00022692"/>
    </source>
</evidence>
<evidence type="ECO:0000259" key="8">
    <source>
        <dbReference type="Pfam" id="PF06847"/>
    </source>
</evidence>
<feature type="domain" description="Prepilin type IV endopeptidase peptidase" evidence="7">
    <location>
        <begin position="10"/>
        <end position="126"/>
    </location>
</feature>
<protein>
    <submittedName>
        <fullName evidence="9">Peptidase A24</fullName>
    </submittedName>
</protein>
<evidence type="ECO:0000256" key="4">
    <source>
        <dbReference type="ARBA" id="ARBA00022989"/>
    </source>
</evidence>
<dbReference type="EMBL" id="CP029288">
    <property type="protein sequence ID" value="AWR96995.1"/>
    <property type="molecule type" value="Genomic_DNA"/>
</dbReference>